<dbReference type="EMBL" id="CP147246">
    <property type="protein sequence ID" value="WYJ94309.1"/>
    <property type="molecule type" value="Genomic_DNA"/>
</dbReference>
<dbReference type="AlphaFoldDB" id="A0A200J063"/>
<name>A0A200J063_9ENTE</name>
<proteinExistence type="predicted"/>
<evidence type="ECO:0000313" key="3">
    <source>
        <dbReference type="Proteomes" id="UP000196151"/>
    </source>
</evidence>
<dbReference type="OrthoDB" id="2873330at2"/>
<keyword evidence="3" id="KW-1185">Reference proteome</keyword>
<reference evidence="2" key="3">
    <citation type="submission" date="2024-03" db="EMBL/GenBank/DDBJ databases">
        <title>The Genome Sequence of Enterococcus sp. DIV0238c.</title>
        <authorList>
            <consortium name="The Broad Institute Genomics Platform"/>
            <consortium name="The Broad Institute Microbial Omics Core"/>
            <consortium name="The Broad Institute Genomic Center for Infectious Diseases"/>
            <person name="Earl A."/>
            <person name="Manson A."/>
            <person name="Gilmore M."/>
            <person name="Schwartman J."/>
            <person name="Shea T."/>
            <person name="Abouelleil A."/>
            <person name="Cao P."/>
            <person name="Chapman S."/>
            <person name="Cusick C."/>
            <person name="Young S."/>
            <person name="Neafsey D."/>
            <person name="Nusbaum C."/>
            <person name="Birren B."/>
        </authorList>
    </citation>
    <scope>NUCLEOTIDE SEQUENCE</scope>
    <source>
        <strain evidence="2">9D6_DIV0238</strain>
    </source>
</reference>
<reference evidence="2" key="2">
    <citation type="submission" date="2017-05" db="EMBL/GenBank/DDBJ databases">
        <authorList>
            <consortium name="The Broad Institute Genomics Platform"/>
            <consortium name="The Broad Institute Genomic Center for Infectious Diseases"/>
            <person name="Earl A."/>
            <person name="Manson A."/>
            <person name="Schwartman J."/>
            <person name="Gilmore M."/>
            <person name="Abouelleil A."/>
            <person name="Cao P."/>
            <person name="Chapman S."/>
            <person name="Cusick C."/>
            <person name="Shea T."/>
            <person name="Young S."/>
            <person name="Neafsey D."/>
            <person name="Nusbaum C."/>
            <person name="Birren B."/>
        </authorList>
    </citation>
    <scope>NUCLEOTIDE SEQUENCE</scope>
    <source>
        <strain evidence="2">9D6_DIV0238</strain>
    </source>
</reference>
<sequence>MVYSESRQFSADQVRLKNEGKRLLNELDQRLNISDAVQKKQLELIYSEISSMINSIENQETKKIIASYPHFIADTWDYSDELGIRLLNFKDTYNKLMRKRT</sequence>
<evidence type="ECO:0000313" key="2">
    <source>
        <dbReference type="EMBL" id="WYJ94309.1"/>
    </source>
</evidence>
<protein>
    <submittedName>
        <fullName evidence="1">Uncharacterized protein</fullName>
    </submittedName>
</protein>
<dbReference type="Proteomes" id="UP000196151">
    <property type="component" value="Chromosome"/>
</dbReference>
<dbReference type="RefSeq" id="WP_087641610.1">
    <property type="nucleotide sequence ID" value="NZ_CP147246.1"/>
</dbReference>
<dbReference type="EMBL" id="NIBQ01000003">
    <property type="protein sequence ID" value="OUZ30219.1"/>
    <property type="molecule type" value="Genomic_DNA"/>
</dbReference>
<evidence type="ECO:0000313" key="1">
    <source>
        <dbReference type="EMBL" id="OUZ30219.1"/>
    </source>
</evidence>
<accession>A0A200J063</accession>
<organism evidence="1">
    <name type="scientific">Candidatus Enterococcus dunnyi</name>
    <dbReference type="NCBI Taxonomy" id="1834192"/>
    <lineage>
        <taxon>Bacteria</taxon>
        <taxon>Bacillati</taxon>
        <taxon>Bacillota</taxon>
        <taxon>Bacilli</taxon>
        <taxon>Lactobacillales</taxon>
        <taxon>Enterococcaceae</taxon>
        <taxon>Enterococcus</taxon>
    </lineage>
</organism>
<reference evidence="1" key="1">
    <citation type="submission" date="2017-05" db="EMBL/GenBank/DDBJ databases">
        <title>The Genome Sequence of Enterococcus sp. 9D6_DIV0238.</title>
        <authorList>
            <consortium name="The Broad Institute Genomics Platform"/>
            <consortium name="The Broad Institute Genomic Center for Infectious Diseases"/>
            <person name="Earl A."/>
            <person name="Manson A."/>
            <person name="Schwartman J."/>
            <person name="Gilmore M."/>
            <person name="Abouelleil A."/>
            <person name="Cao P."/>
            <person name="Chapman S."/>
            <person name="Cusick C."/>
            <person name="Shea T."/>
            <person name="Young S."/>
            <person name="Neafsey D."/>
            <person name="Nusbaum C."/>
            <person name="Birren B."/>
        </authorList>
    </citation>
    <scope>NUCLEOTIDE SEQUENCE [LARGE SCALE GENOMIC DNA]</scope>
    <source>
        <strain evidence="1">9D6_DIV0238</strain>
    </source>
</reference>
<gene>
    <name evidence="2" type="ORF">A5889_001822</name>
    <name evidence="1" type="ORF">A5889_002507</name>
</gene>